<dbReference type="Pfam" id="PF12937">
    <property type="entry name" value="F-box-like"/>
    <property type="match status" value="1"/>
</dbReference>
<dbReference type="InterPro" id="IPR036047">
    <property type="entry name" value="F-box-like_dom_sf"/>
</dbReference>
<dbReference type="InterPro" id="IPR001810">
    <property type="entry name" value="F-box_dom"/>
</dbReference>
<sequence length="396" mass="43920">MGHSRPRWKNAQRKSGQEDKGDAIPDELLGLVFLRLTSPLDLVRAAFACRSWRKVIAAEDFRVLSARHGAPSSIVAGHYHISFSHCHYRPSGLLPHFVPSSSSCWAGVAANNLALDFLPRAPNGDLSLELADSRGGLLLLADFDHTEHGKPFEQPSRLVVCDPLAGQYVTVPPPPAVSHTTFFRNVSDRDRLISSSPNQFGDVNISFVKHDEGINWRGVTFNRDVWLLLVGPPLDHMKTEDLNACFSDIGSLLLWERDPNRKGRVLVKVRVTDLQDIPRSIRMTESSRPDAESWTFLVEVLQHNLLGGGPPDEDPLPDEGVDPHPMPGHALPAPLFPPPQPNVQNNEDAADGWGHWAMGPVQEQPQPMDIEAQEHINNFMPEVQEEVDMGEEQPLA</sequence>
<dbReference type="Pfam" id="PF24530">
    <property type="entry name" value="DUF7597"/>
    <property type="match status" value="1"/>
</dbReference>
<dbReference type="PANTHER" id="PTHR33075:SF7">
    <property type="entry name" value="OS02G0303350 PROTEIN"/>
    <property type="match status" value="1"/>
</dbReference>
<evidence type="ECO:0000313" key="4">
    <source>
        <dbReference type="Proteomes" id="UP001231189"/>
    </source>
</evidence>
<dbReference type="Gene3D" id="1.20.1280.50">
    <property type="match status" value="1"/>
</dbReference>
<dbReference type="SUPFAM" id="SSF81383">
    <property type="entry name" value="F-box domain"/>
    <property type="match status" value="1"/>
</dbReference>
<comment type="caution">
    <text evidence="3">The sequence shown here is derived from an EMBL/GenBank/DDBJ whole genome shotgun (WGS) entry which is preliminary data.</text>
</comment>
<feature type="compositionally biased region" description="Basic residues" evidence="1">
    <location>
        <begin position="1"/>
        <end position="12"/>
    </location>
</feature>
<feature type="region of interest" description="Disordered" evidence="1">
    <location>
        <begin position="1"/>
        <end position="21"/>
    </location>
</feature>
<dbReference type="PANTHER" id="PTHR33075">
    <property type="entry name" value="OS02G0499800 PROTEIN"/>
    <property type="match status" value="1"/>
</dbReference>
<organism evidence="3 4">
    <name type="scientific">Lolium multiflorum</name>
    <name type="common">Italian ryegrass</name>
    <name type="synonym">Lolium perenne subsp. multiflorum</name>
    <dbReference type="NCBI Taxonomy" id="4521"/>
    <lineage>
        <taxon>Eukaryota</taxon>
        <taxon>Viridiplantae</taxon>
        <taxon>Streptophyta</taxon>
        <taxon>Embryophyta</taxon>
        <taxon>Tracheophyta</taxon>
        <taxon>Spermatophyta</taxon>
        <taxon>Magnoliopsida</taxon>
        <taxon>Liliopsida</taxon>
        <taxon>Poales</taxon>
        <taxon>Poaceae</taxon>
        <taxon>BOP clade</taxon>
        <taxon>Pooideae</taxon>
        <taxon>Poodae</taxon>
        <taxon>Poeae</taxon>
        <taxon>Poeae Chloroplast Group 2 (Poeae type)</taxon>
        <taxon>Loliodinae</taxon>
        <taxon>Loliinae</taxon>
        <taxon>Lolium</taxon>
    </lineage>
</organism>
<dbReference type="InterPro" id="IPR056018">
    <property type="entry name" value="DUF7597"/>
</dbReference>
<name>A0AAD8QWR9_LOLMU</name>
<evidence type="ECO:0000313" key="3">
    <source>
        <dbReference type="EMBL" id="KAK1610590.1"/>
    </source>
</evidence>
<feature type="domain" description="F-box" evidence="2">
    <location>
        <begin position="24"/>
        <end position="65"/>
    </location>
</feature>
<gene>
    <name evidence="3" type="ORF">QYE76_034263</name>
</gene>
<dbReference type="AlphaFoldDB" id="A0AAD8QWR9"/>
<reference evidence="3" key="1">
    <citation type="submission" date="2023-07" db="EMBL/GenBank/DDBJ databases">
        <title>A chromosome-level genome assembly of Lolium multiflorum.</title>
        <authorList>
            <person name="Chen Y."/>
            <person name="Copetti D."/>
            <person name="Kolliker R."/>
            <person name="Studer B."/>
        </authorList>
    </citation>
    <scope>NUCLEOTIDE SEQUENCE</scope>
    <source>
        <strain evidence="3">02402/16</strain>
        <tissue evidence="3">Leaf</tissue>
    </source>
</reference>
<protein>
    <recommendedName>
        <fullName evidence="2">F-box domain-containing protein</fullName>
    </recommendedName>
</protein>
<dbReference type="Proteomes" id="UP001231189">
    <property type="component" value="Unassembled WGS sequence"/>
</dbReference>
<keyword evidence="4" id="KW-1185">Reference proteome</keyword>
<evidence type="ECO:0000259" key="2">
    <source>
        <dbReference type="SMART" id="SM00256"/>
    </source>
</evidence>
<accession>A0AAD8QWR9</accession>
<dbReference type="SMART" id="SM00256">
    <property type="entry name" value="FBOX"/>
    <property type="match status" value="1"/>
</dbReference>
<proteinExistence type="predicted"/>
<evidence type="ECO:0000256" key="1">
    <source>
        <dbReference type="SAM" id="MobiDB-lite"/>
    </source>
</evidence>
<dbReference type="EMBL" id="JAUUTY010000007">
    <property type="protein sequence ID" value="KAK1610590.1"/>
    <property type="molecule type" value="Genomic_DNA"/>
</dbReference>